<gene>
    <name evidence="7" type="ORF">LKD47_07455</name>
</gene>
<dbReference type="InterPro" id="IPR036890">
    <property type="entry name" value="HATPase_C_sf"/>
</dbReference>
<dbReference type="RefSeq" id="WP_227710105.1">
    <property type="nucleotide sequence ID" value="NZ_JAJEQW010000007.1"/>
</dbReference>
<evidence type="ECO:0000313" key="8">
    <source>
        <dbReference type="Proteomes" id="UP001198893"/>
    </source>
</evidence>
<name>A0AAW4WFK3_9FIRM</name>
<evidence type="ECO:0000256" key="3">
    <source>
        <dbReference type="ARBA" id="ARBA00022553"/>
    </source>
</evidence>
<dbReference type="EC" id="2.7.13.3" evidence="2"/>
<evidence type="ECO:0000256" key="1">
    <source>
        <dbReference type="ARBA" id="ARBA00000085"/>
    </source>
</evidence>
<dbReference type="SMART" id="SM00387">
    <property type="entry name" value="HATPase_c"/>
    <property type="match status" value="1"/>
</dbReference>
<keyword evidence="4 7" id="KW-0418">Kinase</keyword>
<dbReference type="Proteomes" id="UP001198893">
    <property type="component" value="Unassembled WGS sequence"/>
</dbReference>
<dbReference type="EMBL" id="JAJEQW010000007">
    <property type="protein sequence ID" value="MCC2242134.1"/>
    <property type="molecule type" value="Genomic_DNA"/>
</dbReference>
<evidence type="ECO:0000256" key="2">
    <source>
        <dbReference type="ARBA" id="ARBA00012438"/>
    </source>
</evidence>
<keyword evidence="5" id="KW-0902">Two-component regulatory system</keyword>
<dbReference type="SUPFAM" id="SSF55874">
    <property type="entry name" value="ATPase domain of HSP90 chaperone/DNA topoisomerase II/histidine kinase"/>
    <property type="match status" value="1"/>
</dbReference>
<dbReference type="PANTHER" id="PTHR43547:SF2">
    <property type="entry name" value="HYBRID SIGNAL TRANSDUCTION HISTIDINE KINASE C"/>
    <property type="match status" value="1"/>
</dbReference>
<evidence type="ECO:0000259" key="6">
    <source>
        <dbReference type="PROSITE" id="PS50109"/>
    </source>
</evidence>
<evidence type="ECO:0000256" key="5">
    <source>
        <dbReference type="ARBA" id="ARBA00023012"/>
    </source>
</evidence>
<keyword evidence="3" id="KW-0597">Phosphoprotein</keyword>
<evidence type="ECO:0000313" key="7">
    <source>
        <dbReference type="EMBL" id="MCC2242134.1"/>
    </source>
</evidence>
<dbReference type="Pfam" id="PF02518">
    <property type="entry name" value="HATPase_c"/>
    <property type="match status" value="1"/>
</dbReference>
<protein>
    <recommendedName>
        <fullName evidence="2">histidine kinase</fullName>
        <ecNumber evidence="2">2.7.13.3</ecNumber>
    </recommendedName>
</protein>
<keyword evidence="4 7" id="KW-0808">Transferase</keyword>
<comment type="catalytic activity">
    <reaction evidence="1">
        <text>ATP + protein L-histidine = ADP + protein N-phospho-L-histidine.</text>
        <dbReference type="EC" id="2.7.13.3"/>
    </reaction>
</comment>
<dbReference type="PROSITE" id="PS50109">
    <property type="entry name" value="HIS_KIN"/>
    <property type="match status" value="1"/>
</dbReference>
<dbReference type="PRINTS" id="PR00344">
    <property type="entry name" value="BCTRLSENSOR"/>
</dbReference>
<dbReference type="GO" id="GO:0000155">
    <property type="term" value="F:phosphorelay sensor kinase activity"/>
    <property type="evidence" value="ECO:0007669"/>
    <property type="project" value="TreeGrafter"/>
</dbReference>
<dbReference type="InterPro" id="IPR005467">
    <property type="entry name" value="His_kinase_dom"/>
</dbReference>
<feature type="domain" description="Histidine kinase" evidence="6">
    <location>
        <begin position="1"/>
        <end position="119"/>
    </location>
</feature>
<dbReference type="InterPro" id="IPR003594">
    <property type="entry name" value="HATPase_dom"/>
</dbReference>
<evidence type="ECO:0000256" key="4">
    <source>
        <dbReference type="ARBA" id="ARBA00022777"/>
    </source>
</evidence>
<dbReference type="AlphaFoldDB" id="A0AAW4WFK3"/>
<organism evidence="7 8">
    <name type="scientific">Roseburia amylophila</name>
    <dbReference type="NCBI Taxonomy" id="2981794"/>
    <lineage>
        <taxon>Bacteria</taxon>
        <taxon>Bacillati</taxon>
        <taxon>Bacillota</taxon>
        <taxon>Clostridia</taxon>
        <taxon>Lachnospirales</taxon>
        <taxon>Lachnospiraceae</taxon>
        <taxon>Roseburia</taxon>
    </lineage>
</organism>
<dbReference type="PANTHER" id="PTHR43547">
    <property type="entry name" value="TWO-COMPONENT HISTIDINE KINASE"/>
    <property type="match status" value="1"/>
</dbReference>
<reference evidence="7" key="1">
    <citation type="submission" date="2021-10" db="EMBL/GenBank/DDBJ databases">
        <title>Anaerobic single-cell dispensing facilitates the cultivation of human gut bacteria.</title>
        <authorList>
            <person name="Afrizal A."/>
        </authorList>
    </citation>
    <scope>NUCLEOTIDE SEQUENCE</scope>
    <source>
        <strain evidence="7">CLA-AA-H204</strain>
    </source>
</reference>
<sequence>MGEYQNFLVKADTERLLEVLQNIIENAIKYGSDKKIGISISKEEDCVLITVENTGEVLPAEELPHLFDSFYRGSNAGSQEGSGLGLYICRKLMHKMNGDVFLKQEENLFSVTVVVGMAN</sequence>
<accession>A0AAW4WFK3</accession>
<dbReference type="InterPro" id="IPR004358">
    <property type="entry name" value="Sig_transdc_His_kin-like_C"/>
</dbReference>
<dbReference type="CDD" id="cd00075">
    <property type="entry name" value="HATPase"/>
    <property type="match status" value="1"/>
</dbReference>
<dbReference type="Gene3D" id="3.30.565.10">
    <property type="entry name" value="Histidine kinase-like ATPase, C-terminal domain"/>
    <property type="match status" value="1"/>
</dbReference>
<proteinExistence type="predicted"/>
<comment type="caution">
    <text evidence="7">The sequence shown here is derived from an EMBL/GenBank/DDBJ whole genome shotgun (WGS) entry which is preliminary data.</text>
</comment>